<keyword evidence="15" id="KW-1185">Reference proteome</keyword>
<dbReference type="UniPathway" id="UPA00109">
    <property type="reaction ID" value="UER00182"/>
</dbReference>
<reference evidence="14 15" key="1">
    <citation type="submission" date="2019-08" db="EMBL/GenBank/DDBJ databases">
        <title>Complete genome sequence of Candidatus Uab amorphum.</title>
        <authorList>
            <person name="Shiratori T."/>
            <person name="Suzuki S."/>
            <person name="Kakizawa Y."/>
            <person name="Ishida K."/>
        </authorList>
    </citation>
    <scope>NUCLEOTIDE SEQUENCE [LARGE SCALE GENOMIC DNA]</scope>
    <source>
        <strain evidence="14 15">SRT547</strain>
    </source>
</reference>
<evidence type="ECO:0000256" key="5">
    <source>
        <dbReference type="ARBA" id="ARBA00022741"/>
    </source>
</evidence>
<dbReference type="GO" id="GO:0046872">
    <property type="term" value="F:metal ion binding"/>
    <property type="evidence" value="ECO:0007669"/>
    <property type="project" value="UniProtKB-KW"/>
</dbReference>
<sequence>MDSQKSVSIELQNLQVDTLGTPQIASPLRNKNYYVENNARIVIDPDFSQVDKSKTFEIAGPRSEVFFDGAQITCGIVTCGGLCPGINNVIRTIVMTLREQYKVPKILGFRYGYQGLSNAPLAEPMELTPQKVENIHNHGGTILGSSRGKQDINEMIDVLIQKNVSILFVIGGDGTLNGAHEMVKEIKKRNLMISIIGIPKTIDNDIVGTSQTFGFSSAVNIAEKVISCAHYEALSAWNGIGLVKLMGRDSGFVAAHATLANNDVNYCFVPEDSLTLEGETGLLNVLEHRLEKKRHAVIVVAEGAGQNLFHTSATQRDASGNVLHKDIGVFLKDKINAHFSHKNIPITLKYIDPSYTIRSVKANSEDSTFCLMLGQNAVHAGMSGRTGIFIGYWNQTFTHVPFKVVINKRKKIDTKSALWKIFQETIGYNGRDNIVE</sequence>
<dbReference type="InterPro" id="IPR035966">
    <property type="entry name" value="PKF_sf"/>
</dbReference>
<dbReference type="FunFam" id="3.40.50.450:FF:000002">
    <property type="entry name" value="ATP-dependent 6-phosphofructokinase"/>
    <property type="match status" value="1"/>
</dbReference>
<dbReference type="PRINTS" id="PR00476">
    <property type="entry name" value="PHFRCTKINASE"/>
</dbReference>
<keyword evidence="5" id="KW-0547">Nucleotide-binding</keyword>
<dbReference type="KEGG" id="uam:UABAM_00928"/>
<comment type="catalytic activity">
    <reaction evidence="12">
        <text>beta-D-fructose 6-phosphate + diphosphate = beta-D-fructose 1,6-bisphosphate + phosphate + H(+)</text>
        <dbReference type="Rhea" id="RHEA:13613"/>
        <dbReference type="ChEBI" id="CHEBI:15378"/>
        <dbReference type="ChEBI" id="CHEBI:32966"/>
        <dbReference type="ChEBI" id="CHEBI:33019"/>
        <dbReference type="ChEBI" id="CHEBI:43474"/>
        <dbReference type="ChEBI" id="CHEBI:57634"/>
        <dbReference type="EC" id="2.7.1.90"/>
    </reaction>
</comment>
<dbReference type="GO" id="GO:0005524">
    <property type="term" value="F:ATP binding"/>
    <property type="evidence" value="ECO:0007669"/>
    <property type="project" value="UniProtKB-KW"/>
</dbReference>
<accession>A0A5S9IL45</accession>
<feature type="domain" description="Phosphofructokinase" evidence="13">
    <location>
        <begin position="74"/>
        <end position="380"/>
    </location>
</feature>
<evidence type="ECO:0000313" key="15">
    <source>
        <dbReference type="Proteomes" id="UP000326354"/>
    </source>
</evidence>
<evidence type="ECO:0000256" key="12">
    <source>
        <dbReference type="ARBA" id="ARBA00048072"/>
    </source>
</evidence>
<dbReference type="AlphaFoldDB" id="A0A5S9IL45"/>
<dbReference type="EMBL" id="AP019860">
    <property type="protein sequence ID" value="BBM82585.1"/>
    <property type="molecule type" value="Genomic_DNA"/>
</dbReference>
<name>A0A5S9IL45_UABAM</name>
<evidence type="ECO:0000256" key="3">
    <source>
        <dbReference type="ARBA" id="ARBA00022679"/>
    </source>
</evidence>
<evidence type="ECO:0000256" key="2">
    <source>
        <dbReference type="ARBA" id="ARBA00003138"/>
    </source>
</evidence>
<evidence type="ECO:0000256" key="6">
    <source>
        <dbReference type="ARBA" id="ARBA00022777"/>
    </source>
</evidence>
<organism evidence="14 15">
    <name type="scientific">Uabimicrobium amorphum</name>
    <dbReference type="NCBI Taxonomy" id="2596890"/>
    <lineage>
        <taxon>Bacteria</taxon>
        <taxon>Pseudomonadati</taxon>
        <taxon>Planctomycetota</taxon>
        <taxon>Candidatus Uabimicrobiia</taxon>
        <taxon>Candidatus Uabimicrobiales</taxon>
        <taxon>Candidatus Uabimicrobiaceae</taxon>
        <taxon>Candidatus Uabimicrobium</taxon>
    </lineage>
</organism>
<dbReference type="GO" id="GO:0047334">
    <property type="term" value="F:diphosphate-fructose-6-phosphate 1-phosphotransferase activity"/>
    <property type="evidence" value="ECO:0007669"/>
    <property type="project" value="UniProtKB-EC"/>
</dbReference>
<comment type="function">
    <text evidence="2">Catalyzes the phosphorylation of D-fructose 6-phosphate, the first committing step of glycolysis. Uses inorganic phosphate (PPi) as phosphoryl donor instead of ATP like common ATP-dependent phosphofructokinases (ATP-PFKs), which renders the reaction reversible, and can thus function both in glycolysis and gluconeogenesis. Consistently, PPi-PFK can replace the enzymes of both the forward (ATP-PFK) and reverse (fructose-bisphosphatase (FBPase)) reactions.</text>
</comment>
<keyword evidence="4" id="KW-0479">Metal-binding</keyword>
<dbReference type="PIRSF" id="PIRSF000534">
    <property type="entry name" value="PPi_PFK_TP0108"/>
    <property type="match status" value="1"/>
</dbReference>
<evidence type="ECO:0000256" key="4">
    <source>
        <dbReference type="ARBA" id="ARBA00022723"/>
    </source>
</evidence>
<evidence type="ECO:0000256" key="1">
    <source>
        <dbReference type="ARBA" id="ARBA00001946"/>
    </source>
</evidence>
<keyword evidence="9" id="KW-0324">Glycolysis</keyword>
<dbReference type="InterPro" id="IPR022953">
    <property type="entry name" value="ATP_PFK"/>
</dbReference>
<keyword evidence="8" id="KW-0460">Magnesium</keyword>
<keyword evidence="6 14" id="KW-0418">Kinase</keyword>
<comment type="cofactor">
    <cofactor evidence="1">
        <name>Mg(2+)</name>
        <dbReference type="ChEBI" id="CHEBI:18420"/>
    </cofactor>
</comment>
<evidence type="ECO:0000256" key="11">
    <source>
        <dbReference type="ARBA" id="ARBA00048070"/>
    </source>
</evidence>
<evidence type="ECO:0000313" key="14">
    <source>
        <dbReference type="EMBL" id="BBM82585.1"/>
    </source>
</evidence>
<dbReference type="Pfam" id="PF00365">
    <property type="entry name" value="PFK"/>
    <property type="match status" value="1"/>
</dbReference>
<dbReference type="NCBIfam" id="NF005301">
    <property type="entry name" value="PRK06830.1"/>
    <property type="match status" value="1"/>
</dbReference>
<evidence type="ECO:0000259" key="13">
    <source>
        <dbReference type="Pfam" id="PF00365"/>
    </source>
</evidence>
<evidence type="ECO:0000256" key="7">
    <source>
        <dbReference type="ARBA" id="ARBA00022840"/>
    </source>
</evidence>
<keyword evidence="7" id="KW-0067">ATP-binding</keyword>
<evidence type="ECO:0000256" key="9">
    <source>
        <dbReference type="ARBA" id="ARBA00023152"/>
    </source>
</evidence>
<gene>
    <name evidence="14" type="ORF">UABAM_00928</name>
</gene>
<dbReference type="GO" id="GO:0005737">
    <property type="term" value="C:cytoplasm"/>
    <property type="evidence" value="ECO:0007669"/>
    <property type="project" value="UniProtKB-ARBA"/>
</dbReference>
<dbReference type="InterPro" id="IPR000023">
    <property type="entry name" value="Phosphofructokinase_dom"/>
</dbReference>
<evidence type="ECO:0000256" key="8">
    <source>
        <dbReference type="ARBA" id="ARBA00022842"/>
    </source>
</evidence>
<keyword evidence="3" id="KW-0808">Transferase</keyword>
<dbReference type="GO" id="GO:0006002">
    <property type="term" value="P:fructose 6-phosphate metabolic process"/>
    <property type="evidence" value="ECO:0007669"/>
    <property type="project" value="InterPro"/>
</dbReference>
<comment type="similarity">
    <text evidence="10">Belongs to the phosphofructokinase type A (PFKA) family.</text>
</comment>
<dbReference type="SUPFAM" id="SSF53784">
    <property type="entry name" value="Phosphofructokinase"/>
    <property type="match status" value="1"/>
</dbReference>
<comment type="catalytic activity">
    <reaction evidence="11">
        <text>beta-D-fructose 6-phosphate + ATP = beta-D-fructose 1,6-bisphosphate + ADP + H(+)</text>
        <dbReference type="Rhea" id="RHEA:16109"/>
        <dbReference type="ChEBI" id="CHEBI:15378"/>
        <dbReference type="ChEBI" id="CHEBI:30616"/>
        <dbReference type="ChEBI" id="CHEBI:32966"/>
        <dbReference type="ChEBI" id="CHEBI:57634"/>
        <dbReference type="ChEBI" id="CHEBI:456216"/>
        <dbReference type="EC" id="2.7.1.11"/>
    </reaction>
</comment>
<evidence type="ECO:0000256" key="10">
    <source>
        <dbReference type="ARBA" id="ARBA00038478"/>
    </source>
</evidence>
<protein>
    <submittedName>
        <fullName evidence="14">ATP-dependent 6-phosphofructokinase</fullName>
    </submittedName>
</protein>
<dbReference type="Proteomes" id="UP000326354">
    <property type="component" value="Chromosome"/>
</dbReference>
<dbReference type="Gene3D" id="3.40.50.450">
    <property type="match status" value="1"/>
</dbReference>
<dbReference type="RefSeq" id="WP_151966821.1">
    <property type="nucleotide sequence ID" value="NZ_AP019860.1"/>
</dbReference>
<dbReference type="GO" id="GO:0003872">
    <property type="term" value="F:6-phosphofructokinase activity"/>
    <property type="evidence" value="ECO:0007669"/>
    <property type="project" value="UniProtKB-EC"/>
</dbReference>
<dbReference type="InterPro" id="IPR012004">
    <property type="entry name" value="PyroP-dep_PFK_TP0108"/>
</dbReference>
<proteinExistence type="inferred from homology"/>
<dbReference type="OrthoDB" id="9802503at2"/>
<dbReference type="InterPro" id="IPR050929">
    <property type="entry name" value="PFKA"/>
</dbReference>
<dbReference type="PANTHER" id="PTHR45770">
    <property type="entry name" value="ATP-DEPENDENT 6-PHOSPHOFRUCTOKINASE 1"/>
    <property type="match status" value="1"/>
</dbReference>